<dbReference type="InterPro" id="IPR056185">
    <property type="entry name" value="LYRM_2_plant"/>
</dbReference>
<accession>A0A7N2R1T5</accession>
<protein>
    <recommendedName>
        <fullName evidence="1">LYR motif containing domain-containing protein</fullName>
    </recommendedName>
</protein>
<dbReference type="Proteomes" id="UP000594261">
    <property type="component" value="Chromosome 3"/>
</dbReference>
<evidence type="ECO:0000313" key="3">
    <source>
        <dbReference type="Proteomes" id="UP000594261"/>
    </source>
</evidence>
<dbReference type="PANTHER" id="PTHR36724">
    <property type="entry name" value="COMPLEX 1 LYR-LIKE PROTEIN"/>
    <property type="match status" value="1"/>
</dbReference>
<name>A0A7N2R1T5_QUELO</name>
<organism evidence="2 3">
    <name type="scientific">Quercus lobata</name>
    <name type="common">Valley oak</name>
    <dbReference type="NCBI Taxonomy" id="97700"/>
    <lineage>
        <taxon>Eukaryota</taxon>
        <taxon>Viridiplantae</taxon>
        <taxon>Streptophyta</taxon>
        <taxon>Embryophyta</taxon>
        <taxon>Tracheophyta</taxon>
        <taxon>Spermatophyta</taxon>
        <taxon>Magnoliopsida</taxon>
        <taxon>eudicotyledons</taxon>
        <taxon>Gunneridae</taxon>
        <taxon>Pentapetalae</taxon>
        <taxon>rosids</taxon>
        <taxon>fabids</taxon>
        <taxon>Fagales</taxon>
        <taxon>Fagaceae</taxon>
        <taxon>Quercus</taxon>
    </lineage>
</organism>
<reference evidence="2" key="2">
    <citation type="submission" date="2021-01" db="UniProtKB">
        <authorList>
            <consortium name="EnsemblPlants"/>
        </authorList>
    </citation>
    <scope>IDENTIFICATION</scope>
</reference>
<dbReference type="Pfam" id="PF23655">
    <property type="entry name" value="LYRM_2"/>
    <property type="match status" value="1"/>
</dbReference>
<dbReference type="PANTHER" id="PTHR36724:SF1">
    <property type="entry name" value="COMPLEX 1 LYR-LIKE PROTEIN"/>
    <property type="match status" value="1"/>
</dbReference>
<dbReference type="Gramene" id="QL03p061357:mrna">
    <property type="protein sequence ID" value="QL03p061357:mrna"/>
    <property type="gene ID" value="QL03p061357"/>
</dbReference>
<dbReference type="EMBL" id="LRBV02000003">
    <property type="status" value="NOT_ANNOTATED_CDS"/>
    <property type="molecule type" value="Genomic_DNA"/>
</dbReference>
<proteinExistence type="predicted"/>
<dbReference type="AlphaFoldDB" id="A0A7N2R1T5"/>
<dbReference type="FunCoup" id="A0A7N2R1T5">
    <property type="interactions" value="688"/>
</dbReference>
<dbReference type="InParanoid" id="A0A7N2R1T5"/>
<dbReference type="EnsemblPlants" id="QL03p061357:mrna">
    <property type="protein sequence ID" value="QL03p061357:mrna"/>
    <property type="gene ID" value="QL03p061357"/>
</dbReference>
<sequence length="144" mass="16160">MQIFMHLFQMEQPYLSIGQNLDDNGVGQMAKALIWATAEDLARNRGQVLSLYRQILRSINSPKLPLAFAARLAKKAEVRAIFMLASKESSLHNIDGLVDTAEYSLSLLRKGVSPLTQTLEMPLSYGIPIVTDRLQPPHLSFFFL</sequence>
<feature type="domain" description="LYR motif containing" evidence="1">
    <location>
        <begin position="40"/>
        <end position="109"/>
    </location>
</feature>
<evidence type="ECO:0000259" key="1">
    <source>
        <dbReference type="Pfam" id="PF23655"/>
    </source>
</evidence>
<keyword evidence="3" id="KW-1185">Reference proteome</keyword>
<reference evidence="2 3" key="1">
    <citation type="journal article" date="2016" name="G3 (Bethesda)">
        <title>First Draft Assembly and Annotation of the Genome of a California Endemic Oak Quercus lobata Nee (Fagaceae).</title>
        <authorList>
            <person name="Sork V.L."/>
            <person name="Fitz-Gibbon S.T."/>
            <person name="Puiu D."/>
            <person name="Crepeau M."/>
            <person name="Gugger P.F."/>
            <person name="Sherman R."/>
            <person name="Stevens K."/>
            <person name="Langley C.H."/>
            <person name="Pellegrini M."/>
            <person name="Salzberg S.L."/>
        </authorList>
    </citation>
    <scope>NUCLEOTIDE SEQUENCE [LARGE SCALE GENOMIC DNA]</scope>
    <source>
        <strain evidence="2 3">cv. SW786</strain>
    </source>
</reference>
<evidence type="ECO:0000313" key="2">
    <source>
        <dbReference type="EnsemblPlants" id="QL03p061357:mrna"/>
    </source>
</evidence>